<keyword evidence="2" id="KW-1133">Transmembrane helix</keyword>
<feature type="compositionally biased region" description="Basic and acidic residues" evidence="1">
    <location>
        <begin position="1"/>
        <end position="12"/>
    </location>
</feature>
<evidence type="ECO:0000313" key="4">
    <source>
        <dbReference type="Proteomes" id="UP000578449"/>
    </source>
</evidence>
<proteinExistence type="predicted"/>
<sequence>MRISEKPARDTRSPVAEAPGGGGALSGPASRKLPVPPRERRPALAALAVLLILGGALATTLLVLRSGDRVSAIRIVQQVGAGQAIPESAMEEVQIADTGIAFVHWSQRQRVTQAYARVTLLPGTLLTEQMTMEASDELGPGKARVGLALKAGQRPAVLNPGDRVQIIYVPGRGSAADGEVKVLAQSALVDSVGGQNRTGSSGSSSSSGLVTVIVDTAISPTVAAYAATGEIAVAELPGAR</sequence>
<evidence type="ECO:0000313" key="3">
    <source>
        <dbReference type="EMBL" id="MBB5134705.1"/>
    </source>
</evidence>
<gene>
    <name evidence="3" type="ORF">HNP84_004439</name>
</gene>
<feature type="transmembrane region" description="Helical" evidence="2">
    <location>
        <begin position="43"/>
        <end position="64"/>
    </location>
</feature>
<keyword evidence="4" id="KW-1185">Reference proteome</keyword>
<name>A0A840PF91_9ACTN</name>
<evidence type="ECO:0008006" key="5">
    <source>
        <dbReference type="Google" id="ProtNLM"/>
    </source>
</evidence>
<dbReference type="Proteomes" id="UP000578449">
    <property type="component" value="Unassembled WGS sequence"/>
</dbReference>
<dbReference type="RefSeq" id="WP_185051618.1">
    <property type="nucleotide sequence ID" value="NZ_BAABIX010000004.1"/>
</dbReference>
<comment type="caution">
    <text evidence="3">The sequence shown here is derived from an EMBL/GenBank/DDBJ whole genome shotgun (WGS) entry which is preliminary data.</text>
</comment>
<evidence type="ECO:0000256" key="2">
    <source>
        <dbReference type="SAM" id="Phobius"/>
    </source>
</evidence>
<reference evidence="3 4" key="1">
    <citation type="submission" date="2020-08" db="EMBL/GenBank/DDBJ databases">
        <title>Genomic Encyclopedia of Type Strains, Phase IV (KMG-IV): sequencing the most valuable type-strain genomes for metagenomic binning, comparative biology and taxonomic classification.</title>
        <authorList>
            <person name="Goeker M."/>
        </authorList>
    </citation>
    <scope>NUCLEOTIDE SEQUENCE [LARGE SCALE GENOMIC DNA]</scope>
    <source>
        <strain evidence="3 4">DSM 45615</strain>
    </source>
</reference>
<keyword evidence="2" id="KW-0812">Transmembrane</keyword>
<dbReference type="AlphaFoldDB" id="A0A840PF91"/>
<feature type="region of interest" description="Disordered" evidence="1">
    <location>
        <begin position="1"/>
        <end position="36"/>
    </location>
</feature>
<organism evidence="3 4">
    <name type="scientific">Thermocatellispora tengchongensis</name>
    <dbReference type="NCBI Taxonomy" id="1073253"/>
    <lineage>
        <taxon>Bacteria</taxon>
        <taxon>Bacillati</taxon>
        <taxon>Actinomycetota</taxon>
        <taxon>Actinomycetes</taxon>
        <taxon>Streptosporangiales</taxon>
        <taxon>Streptosporangiaceae</taxon>
        <taxon>Thermocatellispora</taxon>
    </lineage>
</organism>
<protein>
    <recommendedName>
        <fullName evidence="5">SAF domain-containing protein</fullName>
    </recommendedName>
</protein>
<dbReference type="EMBL" id="JACHGN010000009">
    <property type="protein sequence ID" value="MBB5134705.1"/>
    <property type="molecule type" value="Genomic_DNA"/>
</dbReference>
<accession>A0A840PF91</accession>
<keyword evidence="2" id="KW-0472">Membrane</keyword>
<evidence type="ECO:0000256" key="1">
    <source>
        <dbReference type="SAM" id="MobiDB-lite"/>
    </source>
</evidence>